<evidence type="ECO:0008006" key="4">
    <source>
        <dbReference type="Google" id="ProtNLM"/>
    </source>
</evidence>
<dbReference type="PANTHER" id="PTHR11360">
    <property type="entry name" value="MONOCARBOXYLATE TRANSPORTER"/>
    <property type="match status" value="1"/>
</dbReference>
<keyword evidence="3" id="KW-1185">Reference proteome</keyword>
<feature type="transmembrane region" description="Helical" evidence="1">
    <location>
        <begin position="46"/>
        <end position="67"/>
    </location>
</feature>
<feature type="transmembrane region" description="Helical" evidence="1">
    <location>
        <begin position="98"/>
        <end position="118"/>
    </location>
</feature>
<name>A0A9D4SQN0_RHISA</name>
<dbReference type="OrthoDB" id="410267at2759"/>
<gene>
    <name evidence="2" type="ORF">HPB52_011430</name>
</gene>
<feature type="transmembrane region" description="Helical" evidence="1">
    <location>
        <begin position="7"/>
        <end position="34"/>
    </location>
</feature>
<evidence type="ECO:0000313" key="3">
    <source>
        <dbReference type="Proteomes" id="UP000821837"/>
    </source>
</evidence>
<dbReference type="InterPro" id="IPR050327">
    <property type="entry name" value="Proton-linked_MCT"/>
</dbReference>
<dbReference type="InterPro" id="IPR036259">
    <property type="entry name" value="MFS_trans_sf"/>
</dbReference>
<organism evidence="2 3">
    <name type="scientific">Rhipicephalus sanguineus</name>
    <name type="common">Brown dog tick</name>
    <name type="synonym">Ixodes sanguineus</name>
    <dbReference type="NCBI Taxonomy" id="34632"/>
    <lineage>
        <taxon>Eukaryota</taxon>
        <taxon>Metazoa</taxon>
        <taxon>Ecdysozoa</taxon>
        <taxon>Arthropoda</taxon>
        <taxon>Chelicerata</taxon>
        <taxon>Arachnida</taxon>
        <taxon>Acari</taxon>
        <taxon>Parasitiformes</taxon>
        <taxon>Ixodida</taxon>
        <taxon>Ixodoidea</taxon>
        <taxon>Ixodidae</taxon>
        <taxon>Rhipicephalinae</taxon>
        <taxon>Rhipicephalus</taxon>
        <taxon>Rhipicephalus</taxon>
    </lineage>
</organism>
<protein>
    <recommendedName>
        <fullName evidence="4">Monocarboxylate transporter</fullName>
    </recommendedName>
</protein>
<dbReference type="AlphaFoldDB" id="A0A9D4SQN0"/>
<dbReference type="OMA" id="CASYFAN"/>
<feature type="transmembrane region" description="Helical" evidence="1">
    <location>
        <begin position="74"/>
        <end position="92"/>
    </location>
</feature>
<reference evidence="2" key="2">
    <citation type="submission" date="2021-09" db="EMBL/GenBank/DDBJ databases">
        <authorList>
            <person name="Jia N."/>
            <person name="Wang J."/>
            <person name="Shi W."/>
            <person name="Du L."/>
            <person name="Sun Y."/>
            <person name="Zhan W."/>
            <person name="Jiang J."/>
            <person name="Wang Q."/>
            <person name="Zhang B."/>
            <person name="Ji P."/>
            <person name="Sakyi L.B."/>
            <person name="Cui X."/>
            <person name="Yuan T."/>
            <person name="Jiang B."/>
            <person name="Yang W."/>
            <person name="Lam T.T.-Y."/>
            <person name="Chang Q."/>
            <person name="Ding S."/>
            <person name="Wang X."/>
            <person name="Zhu J."/>
            <person name="Ruan X."/>
            <person name="Zhao L."/>
            <person name="Wei J."/>
            <person name="Que T."/>
            <person name="Du C."/>
            <person name="Cheng J."/>
            <person name="Dai P."/>
            <person name="Han X."/>
            <person name="Huang E."/>
            <person name="Gao Y."/>
            <person name="Liu J."/>
            <person name="Shao H."/>
            <person name="Ye R."/>
            <person name="Li L."/>
            <person name="Wei W."/>
            <person name="Wang X."/>
            <person name="Wang C."/>
            <person name="Huo Q."/>
            <person name="Li W."/>
            <person name="Guo W."/>
            <person name="Chen H."/>
            <person name="Chen S."/>
            <person name="Zhou L."/>
            <person name="Zhou L."/>
            <person name="Ni X."/>
            <person name="Tian J."/>
            <person name="Zhou Y."/>
            <person name="Sheng Y."/>
            <person name="Liu T."/>
            <person name="Pan Y."/>
            <person name="Xia L."/>
            <person name="Li J."/>
            <person name="Zhao F."/>
            <person name="Cao W."/>
        </authorList>
    </citation>
    <scope>NUCLEOTIDE SEQUENCE</scope>
    <source>
        <strain evidence="2">Rsan-2018</strain>
        <tissue evidence="2">Larvae</tissue>
    </source>
</reference>
<keyword evidence="1" id="KW-1133">Transmembrane helix</keyword>
<sequence>MGCSRGWVVVAAASTINIFTLAMMRSGAIVYVAIASTFGVTREDASWPMCLATVFNLLAGPISGILAQYFQISNLLVVGCFLASLPVCASYFANGVPFLIISLGVVHGCGLSLLTLGYAAVNQSVTTNKALASGITIGGSVVGGIIFPPVMQYLFDEYGTKGGFLVFGAIMLNSTAAALFTRTPWRETVASRNMEKSVPSSSTTVDISNVVNTHLYEANGDAQGLGDNHRNHCDSDSLSFCNGTTGIEAPLNCSECKRISTCDAALDAIDSPPSDKVFPRNTLAKFLLFLKKPKFYVVAYTLGQIWYLNTTLLTVVVDYAVECGVPKWDAVSLVTFITVPDLVSRFVSGPITDKGLLRKSAMMVLCLTANGVAHSLLPFFTSYPALAALSAVAGSCNGIAVTHIFVLCGELVDPAVFSLCLGAANFVAAFALLERPLMIGYCRDKLGSYDGLFYFSAGVAWSSAILWLLTYICERRTTSEKLLSQATRR</sequence>
<evidence type="ECO:0000313" key="2">
    <source>
        <dbReference type="EMBL" id="KAH7939367.1"/>
    </source>
</evidence>
<dbReference type="Proteomes" id="UP000821837">
    <property type="component" value="Chromosome 8"/>
</dbReference>
<proteinExistence type="predicted"/>
<dbReference type="SUPFAM" id="SSF103473">
    <property type="entry name" value="MFS general substrate transporter"/>
    <property type="match status" value="1"/>
</dbReference>
<feature type="transmembrane region" description="Helical" evidence="1">
    <location>
        <begin position="415"/>
        <end position="433"/>
    </location>
</feature>
<dbReference type="InterPro" id="IPR011701">
    <property type="entry name" value="MFS"/>
</dbReference>
<evidence type="ECO:0000256" key="1">
    <source>
        <dbReference type="SAM" id="Phobius"/>
    </source>
</evidence>
<feature type="transmembrane region" description="Helical" evidence="1">
    <location>
        <begin position="130"/>
        <end position="150"/>
    </location>
</feature>
<feature type="transmembrane region" description="Helical" evidence="1">
    <location>
        <begin position="386"/>
        <end position="408"/>
    </location>
</feature>
<feature type="transmembrane region" description="Helical" evidence="1">
    <location>
        <begin position="162"/>
        <end position="181"/>
    </location>
</feature>
<dbReference type="VEuPathDB" id="VectorBase:RSAN_034663"/>
<dbReference type="PANTHER" id="PTHR11360:SF303">
    <property type="entry name" value="MAJOR FACILITATOR SUPERFAMILY (MFS) PROFILE DOMAIN-CONTAINING PROTEIN"/>
    <property type="match status" value="1"/>
</dbReference>
<dbReference type="GO" id="GO:0008028">
    <property type="term" value="F:monocarboxylic acid transmembrane transporter activity"/>
    <property type="evidence" value="ECO:0007669"/>
    <property type="project" value="TreeGrafter"/>
</dbReference>
<dbReference type="EMBL" id="JABSTV010001254">
    <property type="protein sequence ID" value="KAH7939367.1"/>
    <property type="molecule type" value="Genomic_DNA"/>
</dbReference>
<comment type="caution">
    <text evidence="2">The sequence shown here is derived from an EMBL/GenBank/DDBJ whole genome shotgun (WGS) entry which is preliminary data.</text>
</comment>
<accession>A0A9D4SQN0</accession>
<dbReference type="Gene3D" id="1.20.1250.20">
    <property type="entry name" value="MFS general substrate transporter like domains"/>
    <property type="match status" value="2"/>
</dbReference>
<feature type="transmembrane region" description="Helical" evidence="1">
    <location>
        <begin position="295"/>
        <end position="316"/>
    </location>
</feature>
<keyword evidence="1" id="KW-0472">Membrane</keyword>
<reference evidence="2" key="1">
    <citation type="journal article" date="2020" name="Cell">
        <title>Large-Scale Comparative Analyses of Tick Genomes Elucidate Their Genetic Diversity and Vector Capacities.</title>
        <authorList>
            <consortium name="Tick Genome and Microbiome Consortium (TIGMIC)"/>
            <person name="Jia N."/>
            <person name="Wang J."/>
            <person name="Shi W."/>
            <person name="Du L."/>
            <person name="Sun Y."/>
            <person name="Zhan W."/>
            <person name="Jiang J.F."/>
            <person name="Wang Q."/>
            <person name="Zhang B."/>
            <person name="Ji P."/>
            <person name="Bell-Sakyi L."/>
            <person name="Cui X.M."/>
            <person name="Yuan T.T."/>
            <person name="Jiang B.G."/>
            <person name="Yang W.F."/>
            <person name="Lam T.T."/>
            <person name="Chang Q.C."/>
            <person name="Ding S.J."/>
            <person name="Wang X.J."/>
            <person name="Zhu J.G."/>
            <person name="Ruan X.D."/>
            <person name="Zhao L."/>
            <person name="Wei J.T."/>
            <person name="Ye R.Z."/>
            <person name="Que T.C."/>
            <person name="Du C.H."/>
            <person name="Zhou Y.H."/>
            <person name="Cheng J.X."/>
            <person name="Dai P.F."/>
            <person name="Guo W.B."/>
            <person name="Han X.H."/>
            <person name="Huang E.J."/>
            <person name="Li L.F."/>
            <person name="Wei W."/>
            <person name="Gao Y.C."/>
            <person name="Liu J.Z."/>
            <person name="Shao H.Z."/>
            <person name="Wang X."/>
            <person name="Wang C.C."/>
            <person name="Yang T.C."/>
            <person name="Huo Q.B."/>
            <person name="Li W."/>
            <person name="Chen H.Y."/>
            <person name="Chen S.E."/>
            <person name="Zhou L.G."/>
            <person name="Ni X.B."/>
            <person name="Tian J.H."/>
            <person name="Sheng Y."/>
            <person name="Liu T."/>
            <person name="Pan Y.S."/>
            <person name="Xia L.Y."/>
            <person name="Li J."/>
            <person name="Zhao F."/>
            <person name="Cao W.C."/>
        </authorList>
    </citation>
    <scope>NUCLEOTIDE SEQUENCE</scope>
    <source>
        <strain evidence="2">Rsan-2018</strain>
    </source>
</reference>
<dbReference type="Pfam" id="PF07690">
    <property type="entry name" value="MFS_1"/>
    <property type="match status" value="1"/>
</dbReference>
<feature type="transmembrane region" description="Helical" evidence="1">
    <location>
        <begin position="453"/>
        <end position="473"/>
    </location>
</feature>
<keyword evidence="1" id="KW-0812">Transmembrane</keyword>